<dbReference type="KEGG" id="twh:TWT_765"/>
<feature type="domain" description="Glycosyltransferase 2-like" evidence="4">
    <location>
        <begin position="10"/>
        <end position="173"/>
    </location>
</feature>
<protein>
    <submittedName>
        <fullName evidence="5">Glycosyltransferase</fullName>
    </submittedName>
</protein>
<sequence>MHDLSRHPVIIIPTYNERESLPRIVADIRSVLPDINIVVVDDNSPDRTGVLADRLAESDDRMSVVHRSKKAGLGAAYLHAFSRVIESGARVIVQMDADGSHSPRDLKRLLSHSQDYDVVIGSRWITGGVVVNWSMRRKLLSKMGSFYSRILLRIRVRDVTSGFKVWKAEALRKMDFSSLNSRGYCFQIDLLREAIRSGASVKEVPIRFADRERGASKMTGWVILEALLRVTAWGLLDAVKCLFGWLRIDPRNDTRPACKRRPTKRAK</sequence>
<dbReference type="RefSeq" id="WP_011096714.1">
    <property type="nucleotide sequence ID" value="NC_004572.3"/>
</dbReference>
<name>Q83FH1_TROWT</name>
<dbReference type="EMBL" id="AE014184">
    <property type="protein sequence ID" value="AAO44862.1"/>
    <property type="molecule type" value="Genomic_DNA"/>
</dbReference>
<dbReference type="GeneID" id="67388556"/>
<dbReference type="CAZy" id="GT2">
    <property type="family name" value="Glycosyltransferase Family 2"/>
</dbReference>
<dbReference type="STRING" id="203267.TWT_765"/>
<keyword evidence="2" id="KW-0328">Glycosyltransferase</keyword>
<dbReference type="SUPFAM" id="SSF53448">
    <property type="entry name" value="Nucleotide-diphospho-sugar transferases"/>
    <property type="match status" value="1"/>
</dbReference>
<dbReference type="CDD" id="cd06442">
    <property type="entry name" value="DPM1_like"/>
    <property type="match status" value="1"/>
</dbReference>
<accession>Q83FH1</accession>
<dbReference type="OrthoDB" id="9810303at2"/>
<dbReference type="HOGENOM" id="CLU_033536_13_0_11"/>
<gene>
    <name evidence="5" type="ordered locus">TWT_765</name>
</gene>
<dbReference type="GO" id="GO:0009247">
    <property type="term" value="P:glycolipid biosynthetic process"/>
    <property type="evidence" value="ECO:0007669"/>
    <property type="project" value="TreeGrafter"/>
</dbReference>
<dbReference type="Proteomes" id="UP000002200">
    <property type="component" value="Chromosome"/>
</dbReference>
<dbReference type="FunFam" id="3.90.550.10:FF:000122">
    <property type="entry name" value="Dolichol-phosphate mannosyltransferase subunit 1"/>
    <property type="match status" value="1"/>
</dbReference>
<keyword evidence="6" id="KW-1185">Reference proteome</keyword>
<dbReference type="InterPro" id="IPR039528">
    <property type="entry name" value="DPM1-like"/>
</dbReference>
<dbReference type="AlphaFoldDB" id="Q83FH1"/>
<evidence type="ECO:0000256" key="2">
    <source>
        <dbReference type="ARBA" id="ARBA00022676"/>
    </source>
</evidence>
<dbReference type="PANTHER" id="PTHR43398">
    <property type="entry name" value="DOLICHOL-PHOSPHATE MANNOSYLTRANSFERASE SUBUNIT 1"/>
    <property type="match status" value="1"/>
</dbReference>
<evidence type="ECO:0000259" key="4">
    <source>
        <dbReference type="Pfam" id="PF00535"/>
    </source>
</evidence>
<dbReference type="Gene3D" id="3.90.550.10">
    <property type="entry name" value="Spore Coat Polysaccharide Biosynthesis Protein SpsA, Chain A"/>
    <property type="match status" value="1"/>
</dbReference>
<organism evidence="5 6">
    <name type="scientific">Tropheryma whipplei (strain Twist)</name>
    <name type="common">Whipple's bacillus</name>
    <dbReference type="NCBI Taxonomy" id="203267"/>
    <lineage>
        <taxon>Bacteria</taxon>
        <taxon>Bacillati</taxon>
        <taxon>Actinomycetota</taxon>
        <taxon>Actinomycetes</taxon>
        <taxon>Micrococcales</taxon>
        <taxon>Tropherymataceae</taxon>
        <taxon>Tropheryma</taxon>
    </lineage>
</organism>
<evidence type="ECO:0000256" key="1">
    <source>
        <dbReference type="ARBA" id="ARBA00006739"/>
    </source>
</evidence>
<dbReference type="eggNOG" id="COG1216">
    <property type="taxonomic scope" value="Bacteria"/>
</dbReference>
<dbReference type="PANTHER" id="PTHR43398:SF1">
    <property type="entry name" value="DOLICHOL-PHOSPHATE MANNOSYLTRANSFERASE SUBUNIT 1"/>
    <property type="match status" value="1"/>
</dbReference>
<dbReference type="GO" id="GO:0004582">
    <property type="term" value="F:dolichyl-phosphate beta-D-mannosyltransferase activity"/>
    <property type="evidence" value="ECO:0007669"/>
    <property type="project" value="InterPro"/>
</dbReference>
<evidence type="ECO:0000313" key="6">
    <source>
        <dbReference type="Proteomes" id="UP000002200"/>
    </source>
</evidence>
<comment type="similarity">
    <text evidence="1">Belongs to the glycosyltransferase 2 family.</text>
</comment>
<dbReference type="Pfam" id="PF00535">
    <property type="entry name" value="Glycos_transf_2"/>
    <property type="match status" value="1"/>
</dbReference>
<dbReference type="InterPro" id="IPR029044">
    <property type="entry name" value="Nucleotide-diphossugar_trans"/>
</dbReference>
<proteinExistence type="inferred from homology"/>
<evidence type="ECO:0000313" key="5">
    <source>
        <dbReference type="EMBL" id="AAO44862.1"/>
    </source>
</evidence>
<dbReference type="GO" id="GO:0016020">
    <property type="term" value="C:membrane"/>
    <property type="evidence" value="ECO:0007669"/>
    <property type="project" value="GOC"/>
</dbReference>
<dbReference type="InterPro" id="IPR001173">
    <property type="entry name" value="Glyco_trans_2-like"/>
</dbReference>
<evidence type="ECO:0000256" key="3">
    <source>
        <dbReference type="ARBA" id="ARBA00022679"/>
    </source>
</evidence>
<reference evidence="5 6" key="1">
    <citation type="journal article" date="2003" name="Genome Res.">
        <title>Tropheryma whipplei twist: a human pathogenic Actinobacteria with a reduced genome.</title>
        <authorList>
            <person name="Raoult D."/>
            <person name="Ogata H."/>
            <person name="Audic S."/>
            <person name="Robert C."/>
            <person name="Suhre K."/>
            <person name="Drancourt M."/>
            <person name="Claverie J.-M."/>
        </authorList>
    </citation>
    <scope>NUCLEOTIDE SEQUENCE [LARGE SCALE GENOMIC DNA]</scope>
    <source>
        <strain evidence="5 6">Twist</strain>
    </source>
</reference>
<keyword evidence="3 5" id="KW-0808">Transferase</keyword>